<proteinExistence type="predicted"/>
<accession>A0A3L7AEJ3</accession>
<evidence type="ECO:0000313" key="3">
    <source>
        <dbReference type="Proteomes" id="UP000269692"/>
    </source>
</evidence>
<feature type="region of interest" description="Disordered" evidence="1">
    <location>
        <begin position="25"/>
        <end position="44"/>
    </location>
</feature>
<evidence type="ECO:0008006" key="4">
    <source>
        <dbReference type="Google" id="ProtNLM"/>
    </source>
</evidence>
<dbReference type="Proteomes" id="UP000269692">
    <property type="component" value="Unassembled WGS sequence"/>
</dbReference>
<organism evidence="2 3">
    <name type="scientific">Xanthobacter tagetidis</name>
    <dbReference type="NCBI Taxonomy" id="60216"/>
    <lineage>
        <taxon>Bacteria</taxon>
        <taxon>Pseudomonadati</taxon>
        <taxon>Pseudomonadota</taxon>
        <taxon>Alphaproteobacteria</taxon>
        <taxon>Hyphomicrobiales</taxon>
        <taxon>Xanthobacteraceae</taxon>
        <taxon>Xanthobacter</taxon>
    </lineage>
</organism>
<gene>
    <name evidence="2" type="ORF">D9R14_12560</name>
</gene>
<evidence type="ECO:0000313" key="2">
    <source>
        <dbReference type="EMBL" id="RLP78210.1"/>
    </source>
</evidence>
<protein>
    <recommendedName>
        <fullName evidence="4">Lipoprotein</fullName>
    </recommendedName>
</protein>
<dbReference type="PROSITE" id="PS51257">
    <property type="entry name" value="PROKAR_LIPOPROTEIN"/>
    <property type="match status" value="1"/>
</dbReference>
<name>A0A3L7AEJ3_9HYPH</name>
<reference evidence="2 3" key="1">
    <citation type="submission" date="2018-10" db="EMBL/GenBank/DDBJ databases">
        <title>Xanthobacter tagetidis genome sequencing and assembly.</title>
        <authorList>
            <person name="Maclea K.S."/>
            <person name="Goen A.E."/>
            <person name="Fatima S.A."/>
        </authorList>
    </citation>
    <scope>NUCLEOTIDE SEQUENCE [LARGE SCALE GENOMIC DNA]</scope>
    <source>
        <strain evidence="2 3">ATCC 700314</strain>
    </source>
</reference>
<comment type="caution">
    <text evidence="2">The sequence shown here is derived from an EMBL/GenBank/DDBJ whole genome shotgun (WGS) entry which is preliminary data.</text>
</comment>
<dbReference type="EMBL" id="RCTF01000009">
    <property type="protein sequence ID" value="RLP78210.1"/>
    <property type="molecule type" value="Genomic_DNA"/>
</dbReference>
<feature type="region of interest" description="Disordered" evidence="1">
    <location>
        <begin position="137"/>
        <end position="166"/>
    </location>
</feature>
<feature type="compositionally biased region" description="Basic and acidic residues" evidence="1">
    <location>
        <begin position="156"/>
        <end position="166"/>
    </location>
</feature>
<keyword evidence="3" id="KW-1185">Reference proteome</keyword>
<sequence>MWSVRTAGAIAAALLVAGCASDRSPAPSATYDLTPQMAPLEPAPVPEGPAVPRIEVRLAGADATLVRGRLATARRARDYAITVDQPSHLVAEKRLPPDEALKRTNGASSDAAFRLDYVFNTSGGTVTVSLEASIVTNPGRPGEKVQPITMPSSDADALKSEISESA</sequence>
<evidence type="ECO:0000256" key="1">
    <source>
        <dbReference type="SAM" id="MobiDB-lite"/>
    </source>
</evidence>
<dbReference type="OrthoDB" id="8442950at2"/>
<dbReference type="RefSeq" id="WP_121623677.1">
    <property type="nucleotide sequence ID" value="NZ_JACIIW010000009.1"/>
</dbReference>
<dbReference type="AlphaFoldDB" id="A0A3L7AEJ3"/>